<evidence type="ECO:0000313" key="1">
    <source>
        <dbReference type="EMBL" id="AOV08373.1"/>
    </source>
</evidence>
<dbReference type="Gene3D" id="3.30.310.100">
    <property type="entry name" value="YugN-like"/>
    <property type="match status" value="1"/>
</dbReference>
<dbReference type="InterPro" id="IPR014967">
    <property type="entry name" value="Uncharacterised_YugN-like"/>
</dbReference>
<reference evidence="1 2" key="1">
    <citation type="submission" date="2016-09" db="EMBL/GenBank/DDBJ databases">
        <title>Complete genome sequence of the Lysinibacillus sphaericus LMG 22257, a specie of Bacillus with ureolytic activity that can effectively biodeposit calcium carbonate.</title>
        <authorList>
            <person name="Yan W."/>
        </authorList>
    </citation>
    <scope>NUCLEOTIDE SEQUENCE [LARGE SCALE GENOMIC DNA]</scope>
    <source>
        <strain evidence="1 2">LMG 22257</strain>
    </source>
</reference>
<dbReference type="Pfam" id="PF08868">
    <property type="entry name" value="YugN"/>
    <property type="match status" value="1"/>
</dbReference>
<gene>
    <name evidence="1" type="ORF">BI350_13065</name>
</gene>
<evidence type="ECO:0008006" key="3">
    <source>
        <dbReference type="Google" id="ProtNLM"/>
    </source>
</evidence>
<dbReference type="Proteomes" id="UP000185746">
    <property type="component" value="Chromosome"/>
</dbReference>
<dbReference type="EMBL" id="CP017560">
    <property type="protein sequence ID" value="AOV08373.1"/>
    <property type="molecule type" value="Genomic_DNA"/>
</dbReference>
<dbReference type="InterPro" id="IPR036491">
    <property type="entry name" value="YugN-like_sf"/>
</dbReference>
<dbReference type="SUPFAM" id="SSF160755">
    <property type="entry name" value="YugN-like"/>
    <property type="match status" value="1"/>
</dbReference>
<name>A0A1D8JI64_9BACL</name>
<protein>
    <recommendedName>
        <fullName evidence="3">YugN-like family protein</fullName>
    </recommendedName>
</protein>
<proteinExistence type="predicted"/>
<sequence length="122" mass="14221">MYIENTGIENIVSDLFILDEIMLQHDLIRGGQWDYERVTYDKKYTLKEGTFYLRVFGFATEGDVDARDAIIQLKKPVIGKHYYPFGVEYGEDEHFPKSLIKDCETTLKKVLVALEKHNLKTV</sequence>
<dbReference type="KEGG" id="surl:BI350_13065"/>
<evidence type="ECO:0000313" key="2">
    <source>
        <dbReference type="Proteomes" id="UP000185746"/>
    </source>
</evidence>
<accession>A0A1D8JI64</accession>
<dbReference type="AlphaFoldDB" id="A0A1D8JI64"/>
<keyword evidence="2" id="KW-1185">Reference proteome</keyword>
<dbReference type="RefSeq" id="WP_075528531.1">
    <property type="nucleotide sequence ID" value="NZ_CP017560.1"/>
</dbReference>
<organism evidence="1 2">
    <name type="scientific">Sporosarcina ureilytica</name>
    <dbReference type="NCBI Taxonomy" id="298596"/>
    <lineage>
        <taxon>Bacteria</taxon>
        <taxon>Bacillati</taxon>
        <taxon>Bacillota</taxon>
        <taxon>Bacilli</taxon>
        <taxon>Bacillales</taxon>
        <taxon>Caryophanaceae</taxon>
        <taxon>Sporosarcina</taxon>
    </lineage>
</organism>